<dbReference type="EMBL" id="GDIQ01024534">
    <property type="protein sequence ID" value="JAN70203.1"/>
    <property type="molecule type" value="Transcribed_RNA"/>
</dbReference>
<reference evidence="1" key="1">
    <citation type="submission" date="2015-10" db="EMBL/GenBank/DDBJ databases">
        <title>EvidentialGene: Evidence-directed Construction of Complete mRNA Transcriptomes without Genomes.</title>
        <authorList>
            <person name="Gilbert D.G."/>
        </authorList>
    </citation>
    <scope>NUCLEOTIDE SEQUENCE</scope>
</reference>
<evidence type="ECO:0000313" key="1">
    <source>
        <dbReference type="EMBL" id="JAN70203.1"/>
    </source>
</evidence>
<protein>
    <submittedName>
        <fullName evidence="1">Uncharacterized protein</fullName>
    </submittedName>
</protein>
<proteinExistence type="predicted"/>
<accession>A0A0P6HNH7</accession>
<sequence>MRVFPLVAQGKAISFMETCCLAADFVSRSLFLLFIQCILAYRMCIYSRSIMMIYTHGPRSFVVLCRLWSVTLDASF</sequence>
<organism evidence="1">
    <name type="scientific">Daphnia magna</name>
    <dbReference type="NCBI Taxonomy" id="35525"/>
    <lineage>
        <taxon>Eukaryota</taxon>
        <taxon>Metazoa</taxon>
        <taxon>Ecdysozoa</taxon>
        <taxon>Arthropoda</taxon>
        <taxon>Crustacea</taxon>
        <taxon>Branchiopoda</taxon>
        <taxon>Diplostraca</taxon>
        <taxon>Cladocera</taxon>
        <taxon>Anomopoda</taxon>
        <taxon>Daphniidae</taxon>
        <taxon>Daphnia</taxon>
    </lineage>
</organism>
<dbReference type="AlphaFoldDB" id="A0A0P6HNH7"/>
<name>A0A0P6HNH7_9CRUS</name>